<dbReference type="AlphaFoldDB" id="A0AA39TR71"/>
<dbReference type="PANTHER" id="PTHR36922:SF1">
    <property type="entry name" value="DUF1993 DOMAIN-CONTAINING PROTEIN"/>
    <property type="match status" value="1"/>
</dbReference>
<dbReference type="Pfam" id="PF09351">
    <property type="entry name" value="DUF1993"/>
    <property type="match status" value="1"/>
</dbReference>
<name>A0AA39TR71_9PEZI</name>
<dbReference type="SUPFAM" id="SSF109854">
    <property type="entry name" value="DinB/YfiT-like putative metalloenzymes"/>
    <property type="match status" value="1"/>
</dbReference>
<evidence type="ECO:0000313" key="1">
    <source>
        <dbReference type="EMBL" id="KAK0610067.1"/>
    </source>
</evidence>
<comment type="caution">
    <text evidence="1">The sequence shown here is derived from an EMBL/GenBank/DDBJ whole genome shotgun (WGS) entry which is preliminary data.</text>
</comment>
<organism evidence="1 2">
    <name type="scientific">Bombardia bombarda</name>
    <dbReference type="NCBI Taxonomy" id="252184"/>
    <lineage>
        <taxon>Eukaryota</taxon>
        <taxon>Fungi</taxon>
        <taxon>Dikarya</taxon>
        <taxon>Ascomycota</taxon>
        <taxon>Pezizomycotina</taxon>
        <taxon>Sordariomycetes</taxon>
        <taxon>Sordariomycetidae</taxon>
        <taxon>Sordariales</taxon>
        <taxon>Lasiosphaeriaceae</taxon>
        <taxon>Bombardia</taxon>
    </lineage>
</organism>
<protein>
    <submittedName>
        <fullName evidence="1">Uncharacterized protein</fullName>
    </submittedName>
</protein>
<accession>A0AA39TR71</accession>
<evidence type="ECO:0000313" key="2">
    <source>
        <dbReference type="Proteomes" id="UP001174934"/>
    </source>
</evidence>
<proteinExistence type="predicted"/>
<dbReference type="Gene3D" id="1.20.120.450">
    <property type="entry name" value="dinb family like domain"/>
    <property type="match status" value="1"/>
</dbReference>
<dbReference type="InterPro" id="IPR034660">
    <property type="entry name" value="DinB/YfiT-like"/>
</dbReference>
<gene>
    <name evidence="1" type="ORF">B0T17DRAFT_512371</name>
</gene>
<dbReference type="EMBL" id="JAULSR010000011">
    <property type="protein sequence ID" value="KAK0610067.1"/>
    <property type="molecule type" value="Genomic_DNA"/>
</dbReference>
<reference evidence="1" key="1">
    <citation type="submission" date="2023-06" db="EMBL/GenBank/DDBJ databases">
        <title>Genome-scale phylogeny and comparative genomics of the fungal order Sordariales.</title>
        <authorList>
            <consortium name="Lawrence Berkeley National Laboratory"/>
            <person name="Hensen N."/>
            <person name="Bonometti L."/>
            <person name="Westerberg I."/>
            <person name="Brannstrom I.O."/>
            <person name="Guillou S."/>
            <person name="Cros-Aarteil S."/>
            <person name="Calhoun S."/>
            <person name="Haridas S."/>
            <person name="Kuo A."/>
            <person name="Mondo S."/>
            <person name="Pangilinan J."/>
            <person name="Riley R."/>
            <person name="LaButti K."/>
            <person name="Andreopoulos B."/>
            <person name="Lipzen A."/>
            <person name="Chen C."/>
            <person name="Yanf M."/>
            <person name="Daum C."/>
            <person name="Ng V."/>
            <person name="Clum A."/>
            <person name="Steindorff A."/>
            <person name="Ohm R."/>
            <person name="Martin F."/>
            <person name="Silar P."/>
            <person name="Natvig D."/>
            <person name="Lalanne C."/>
            <person name="Gautier V."/>
            <person name="Ament-velasquez S.L."/>
            <person name="Kruys A."/>
            <person name="Hutchinson M.I."/>
            <person name="Powell A.J."/>
            <person name="Barry K."/>
            <person name="Miller A.N."/>
            <person name="Grigoriev I.V."/>
            <person name="Debuchy R."/>
            <person name="Gladieux P."/>
            <person name="Thoren M.H."/>
            <person name="Johannesson H."/>
        </authorList>
    </citation>
    <scope>NUCLEOTIDE SEQUENCE</scope>
    <source>
        <strain evidence="1">SMH3391-2</strain>
    </source>
</reference>
<dbReference type="InterPro" id="IPR018531">
    <property type="entry name" value="DUF1993"/>
</dbReference>
<dbReference type="Proteomes" id="UP001174934">
    <property type="component" value="Unassembled WGS sequence"/>
</dbReference>
<sequence length="200" mass="22352">MPTTGPGPITMHEAGIKPFIHGLQTMRLIVQMAREVPNADEIPTTRLFPDMLPFSFQIIAASEAACKMVQLAGQHVPEWSSEFKGLSWDDMTKRLDDTIELLQKITPEDVKGSEETPCYFDFVPIGKTYYPGKEFIFGVNYAHFMFHVVIAYGIARSKGVPLGKANYLASYVQPWPYDVYAEKIKAEEEAKALENGAPSS</sequence>
<dbReference type="PANTHER" id="PTHR36922">
    <property type="entry name" value="BLL2446 PROTEIN"/>
    <property type="match status" value="1"/>
</dbReference>
<keyword evidence="2" id="KW-1185">Reference proteome</keyword>